<gene>
    <name evidence="3" type="ORF">MW290_05820</name>
</gene>
<evidence type="ECO:0000313" key="4">
    <source>
        <dbReference type="Proteomes" id="UP001056201"/>
    </source>
</evidence>
<dbReference type="Proteomes" id="UP001056201">
    <property type="component" value="Chromosome 1"/>
</dbReference>
<evidence type="ECO:0000313" key="3">
    <source>
        <dbReference type="EMBL" id="URI08097.1"/>
    </source>
</evidence>
<name>A0ABY4S881_AQUTE</name>
<dbReference type="Pfam" id="PF07589">
    <property type="entry name" value="PEP-CTERM"/>
    <property type="match status" value="1"/>
</dbReference>
<dbReference type="NCBIfam" id="TIGR02595">
    <property type="entry name" value="PEP_CTERM"/>
    <property type="match status" value="1"/>
</dbReference>
<keyword evidence="1" id="KW-0732">Signal</keyword>
<dbReference type="RefSeq" id="WP_250196319.1">
    <property type="nucleotide sequence ID" value="NZ_CP097635.1"/>
</dbReference>
<evidence type="ECO:0000259" key="2">
    <source>
        <dbReference type="Pfam" id="PF07589"/>
    </source>
</evidence>
<keyword evidence="4" id="KW-1185">Reference proteome</keyword>
<protein>
    <submittedName>
        <fullName evidence="3">PEP-CTERM sorting domain-containing protein</fullName>
    </submittedName>
</protein>
<sequence>MSFVSRWAALAGGLVLAASAQAVPVAYQGVLTSGSFAGSVAADSGPWGDAAGWSFWQFTAPFMAQVTITVTPSDASFDPVIAAFYGTESDSSGYLDLRTGTQSVHVALADGTTEWSLGGPGEAATLRFDNVYGSGTFVLAIADHADGLGQGALGYTITAAVPEPGTYALMAGGLALLAAAARRRRA</sequence>
<accession>A0ABY4S881</accession>
<reference evidence="3" key="1">
    <citation type="submission" date="2022-05" db="EMBL/GenBank/DDBJ databases">
        <title>An RpoN-dependent PEP-CTERM gene is involved in floc formation of an Aquincola tertiaricarbonis strain.</title>
        <authorList>
            <person name="Qiu D."/>
            <person name="Xia M."/>
        </authorList>
    </citation>
    <scope>NUCLEOTIDE SEQUENCE</scope>
    <source>
        <strain evidence="3">RN12</strain>
    </source>
</reference>
<proteinExistence type="predicted"/>
<feature type="chain" id="PRO_5046446849" evidence="1">
    <location>
        <begin position="23"/>
        <end position="186"/>
    </location>
</feature>
<feature type="domain" description="Ice-binding protein C-terminal" evidence="2">
    <location>
        <begin position="160"/>
        <end position="184"/>
    </location>
</feature>
<feature type="signal peptide" evidence="1">
    <location>
        <begin position="1"/>
        <end position="22"/>
    </location>
</feature>
<dbReference type="InterPro" id="IPR013424">
    <property type="entry name" value="Ice-binding_C"/>
</dbReference>
<dbReference type="EMBL" id="CP097635">
    <property type="protein sequence ID" value="URI08097.1"/>
    <property type="molecule type" value="Genomic_DNA"/>
</dbReference>
<evidence type="ECO:0000256" key="1">
    <source>
        <dbReference type="SAM" id="SignalP"/>
    </source>
</evidence>
<organism evidence="3 4">
    <name type="scientific">Aquincola tertiaricarbonis</name>
    <dbReference type="NCBI Taxonomy" id="391953"/>
    <lineage>
        <taxon>Bacteria</taxon>
        <taxon>Pseudomonadati</taxon>
        <taxon>Pseudomonadota</taxon>
        <taxon>Betaproteobacteria</taxon>
        <taxon>Burkholderiales</taxon>
        <taxon>Sphaerotilaceae</taxon>
        <taxon>Aquincola</taxon>
    </lineage>
</organism>